<dbReference type="Pfam" id="PF07893">
    <property type="entry name" value="DUF1668"/>
    <property type="match status" value="1"/>
</dbReference>
<accession>M8BLX8</accession>
<reference evidence="1" key="1">
    <citation type="submission" date="2015-06" db="UniProtKB">
        <authorList>
            <consortium name="EnsemblPlants"/>
        </authorList>
    </citation>
    <scope>IDENTIFICATION</scope>
</reference>
<dbReference type="InterPro" id="IPR001810">
    <property type="entry name" value="F-box_dom"/>
</dbReference>
<evidence type="ECO:0000313" key="1">
    <source>
        <dbReference type="EnsemblPlants" id="EMT04027"/>
    </source>
</evidence>
<dbReference type="PANTHER" id="PTHR35545">
    <property type="entry name" value="F-BOX DOMAIN-CONTAINING PROTEIN"/>
    <property type="match status" value="1"/>
</dbReference>
<dbReference type="EnsemblPlants" id="EMT04027">
    <property type="protein sequence ID" value="EMT04027"/>
    <property type="gene ID" value="F775_52077"/>
</dbReference>
<dbReference type="InterPro" id="IPR032675">
    <property type="entry name" value="LRR_dom_sf"/>
</dbReference>
<dbReference type="PANTHER" id="PTHR35545:SF17">
    <property type="entry name" value="OS03G0157000 PROTEIN"/>
    <property type="match status" value="1"/>
</dbReference>
<dbReference type="InterPro" id="IPR012871">
    <property type="entry name" value="DUF1668_ORYSA"/>
</dbReference>
<proteinExistence type="predicted"/>
<dbReference type="PROSITE" id="PS50181">
    <property type="entry name" value="FBOX"/>
    <property type="match status" value="1"/>
</dbReference>
<dbReference type="SUPFAM" id="SSF81383">
    <property type="entry name" value="F-box domain"/>
    <property type="match status" value="1"/>
</dbReference>
<name>M8BLX8_AEGTA</name>
<dbReference type="ExpressionAtlas" id="M8BLX8">
    <property type="expression patterns" value="baseline"/>
</dbReference>
<dbReference type="Gene3D" id="3.80.10.10">
    <property type="entry name" value="Ribonuclease Inhibitor"/>
    <property type="match status" value="1"/>
</dbReference>
<dbReference type="InterPro" id="IPR036047">
    <property type="entry name" value="F-box-like_dom_sf"/>
</dbReference>
<organism evidence="1">
    <name type="scientific">Aegilops tauschii</name>
    <name type="common">Tausch's goatgrass</name>
    <name type="synonym">Aegilops squarrosa</name>
    <dbReference type="NCBI Taxonomy" id="37682"/>
    <lineage>
        <taxon>Eukaryota</taxon>
        <taxon>Viridiplantae</taxon>
        <taxon>Streptophyta</taxon>
        <taxon>Embryophyta</taxon>
        <taxon>Tracheophyta</taxon>
        <taxon>Spermatophyta</taxon>
        <taxon>Magnoliopsida</taxon>
        <taxon>Liliopsida</taxon>
        <taxon>Poales</taxon>
        <taxon>Poaceae</taxon>
        <taxon>BOP clade</taxon>
        <taxon>Pooideae</taxon>
        <taxon>Triticodae</taxon>
        <taxon>Triticeae</taxon>
        <taxon>Triticinae</taxon>
        <taxon>Aegilops</taxon>
    </lineage>
</organism>
<sequence length="731" mass="84689">MRLGEEHNSCREDKISGLPDEILVLIIDKLDARTATETTILSKQWRDLYTHSHTGYDLTVDDILPPRYHRLKQIVVEAKARYEAEKNALKLDGSYASRDWLYSFKDWRWKVCLLTPILQRYERWAMRRYVKRVNAFLLAPDNVQQRSIQKLRLQACGRSDFTDQWITEAIGRWGVEDLELVIDNSSWRYDFRLLDGCKNVRLKRLVLSNCYHRFAPNPLTFQSLTSLTLCKESLRMLHVLDILENCAQLVDLRLKDSGCRQPAFSIVIPNSQLKSLQLDNYNTPTIIRYGDVPRLRHVSLNFLQTGDNGKDDSSGSNRTYQLSKFFGGALPSLEYLVLQLRGRQMWIEPTAIPVRLNHLNKLFIANVPMNWDTIWILCLVAAAPALESLHVHFDNNSEKASAAGSLDVQVEHRPHHHHLKELVVIGFDGAAWQTGFVKQIIQASPMLERAHLLDGHVVEDEDRELVGLEIVRRRREWHECERSEAKLPLGRLINFKPRGKCCVDIRRAPALATMWYLVADHQLRLGGRRAKKIIRMPRRLADATGGGRAAKRPRQRRKHLYLVTEDWEQGYSIRKVDLEEDYDANIHTLDKEQAGNSPRKHSDRRLPPAVFRLEAPHQGADHFTAAFGTKIMALHHTPRRYVPVFDVRTRCLSFGPRMRRDPSTPIYVPVADRLYGLDFDTFEMLDPPPPLVDPNCGMAVPKWRSWRRLPPPPFKRERVVRMISTVWAQRL</sequence>
<protein>
    <submittedName>
        <fullName evidence="1">Uncharacterized protein</fullName>
    </submittedName>
</protein>
<dbReference type="Pfam" id="PF23622">
    <property type="entry name" value="LRR_At1g61320_AtMIF1"/>
    <property type="match status" value="1"/>
</dbReference>
<dbReference type="InterPro" id="IPR055357">
    <property type="entry name" value="LRR_At1g61320_AtMIF1"/>
</dbReference>
<dbReference type="SUPFAM" id="SSF52047">
    <property type="entry name" value="RNI-like"/>
    <property type="match status" value="1"/>
</dbReference>
<dbReference type="AlphaFoldDB" id="M8BLX8"/>